<feature type="transmembrane region" description="Helical" evidence="8">
    <location>
        <begin position="77"/>
        <end position="97"/>
    </location>
</feature>
<proteinExistence type="predicted"/>
<evidence type="ECO:0000256" key="4">
    <source>
        <dbReference type="ARBA" id="ARBA00022679"/>
    </source>
</evidence>
<dbReference type="PANTHER" id="PTHR33908">
    <property type="entry name" value="MANNOSYLTRANSFERASE YKCB-RELATED"/>
    <property type="match status" value="1"/>
</dbReference>
<evidence type="ECO:0000256" key="7">
    <source>
        <dbReference type="ARBA" id="ARBA00023136"/>
    </source>
</evidence>
<evidence type="ECO:0000256" key="2">
    <source>
        <dbReference type="ARBA" id="ARBA00022475"/>
    </source>
</evidence>
<accession>A0A2M7QDD8</accession>
<evidence type="ECO:0000256" key="8">
    <source>
        <dbReference type="SAM" id="Phobius"/>
    </source>
</evidence>
<keyword evidence="6 8" id="KW-1133">Transmembrane helix</keyword>
<feature type="transmembrane region" description="Helical" evidence="8">
    <location>
        <begin position="9"/>
        <end position="29"/>
    </location>
</feature>
<feature type="transmembrane region" description="Helical" evidence="8">
    <location>
        <begin position="166"/>
        <end position="194"/>
    </location>
</feature>
<feature type="transmembrane region" description="Helical" evidence="8">
    <location>
        <begin position="316"/>
        <end position="333"/>
    </location>
</feature>
<feature type="transmembrane region" description="Helical" evidence="8">
    <location>
        <begin position="266"/>
        <end position="287"/>
    </location>
</feature>
<reference evidence="11" key="1">
    <citation type="submission" date="2017-09" db="EMBL/GenBank/DDBJ databases">
        <title>Depth-based differentiation of microbial function through sediment-hosted aquifers and enrichment of novel symbionts in the deep terrestrial subsurface.</title>
        <authorList>
            <person name="Probst A.J."/>
            <person name="Ladd B."/>
            <person name="Jarett J.K."/>
            <person name="Geller-Mcgrath D.E."/>
            <person name="Sieber C.M.K."/>
            <person name="Emerson J.B."/>
            <person name="Anantharaman K."/>
            <person name="Thomas B.C."/>
            <person name="Malmstrom R."/>
            <person name="Stieglmeier M."/>
            <person name="Klingl A."/>
            <person name="Woyke T."/>
            <person name="Ryan C.M."/>
            <person name="Banfield J.F."/>
        </authorList>
    </citation>
    <scope>NUCLEOTIDE SEQUENCE [LARGE SCALE GENOMIC DNA]</scope>
</reference>
<feature type="transmembrane region" description="Helical" evidence="8">
    <location>
        <begin position="345"/>
        <end position="361"/>
    </location>
</feature>
<feature type="transmembrane region" description="Helical" evidence="8">
    <location>
        <begin position="106"/>
        <end position="123"/>
    </location>
</feature>
<keyword evidence="2" id="KW-1003">Cell membrane</keyword>
<keyword evidence="4" id="KW-0808">Transferase</keyword>
<feature type="transmembrane region" description="Helical" evidence="8">
    <location>
        <begin position="129"/>
        <end position="145"/>
    </location>
</feature>
<organism evidence="10 11">
    <name type="scientific">Candidatus Roizmanbacteria bacterium CG_4_10_14_0_8_um_filter_39_9</name>
    <dbReference type="NCBI Taxonomy" id="1974829"/>
    <lineage>
        <taxon>Bacteria</taxon>
        <taxon>Candidatus Roizmaniibacteriota</taxon>
    </lineage>
</organism>
<evidence type="ECO:0000256" key="3">
    <source>
        <dbReference type="ARBA" id="ARBA00022676"/>
    </source>
</evidence>
<evidence type="ECO:0000256" key="1">
    <source>
        <dbReference type="ARBA" id="ARBA00004651"/>
    </source>
</evidence>
<gene>
    <name evidence="10" type="ORF">COY90_01750</name>
</gene>
<keyword evidence="5 8" id="KW-0812">Transmembrane</keyword>
<protein>
    <recommendedName>
        <fullName evidence="9">Glycosyltransferase RgtA/B/C/D-like domain-containing protein</fullName>
    </recommendedName>
</protein>
<dbReference type="InterPro" id="IPR050297">
    <property type="entry name" value="LipidA_mod_glycosyltrf_83"/>
</dbReference>
<keyword evidence="7 8" id="KW-0472">Membrane</keyword>
<dbReference type="PANTHER" id="PTHR33908:SF11">
    <property type="entry name" value="MEMBRANE PROTEIN"/>
    <property type="match status" value="1"/>
</dbReference>
<dbReference type="Proteomes" id="UP000230108">
    <property type="component" value="Unassembled WGS sequence"/>
</dbReference>
<name>A0A2M7QDD8_9BACT</name>
<feature type="transmembrane region" description="Helical" evidence="8">
    <location>
        <begin position="200"/>
        <end position="219"/>
    </location>
</feature>
<dbReference type="GO" id="GO:0016763">
    <property type="term" value="F:pentosyltransferase activity"/>
    <property type="evidence" value="ECO:0007669"/>
    <property type="project" value="TreeGrafter"/>
</dbReference>
<evidence type="ECO:0000313" key="11">
    <source>
        <dbReference type="Proteomes" id="UP000230108"/>
    </source>
</evidence>
<evidence type="ECO:0000259" key="9">
    <source>
        <dbReference type="Pfam" id="PF13231"/>
    </source>
</evidence>
<dbReference type="InterPro" id="IPR038731">
    <property type="entry name" value="RgtA/B/C-like"/>
</dbReference>
<evidence type="ECO:0000313" key="10">
    <source>
        <dbReference type="EMBL" id="PIY69236.1"/>
    </source>
</evidence>
<comment type="subcellular location">
    <subcellularLocation>
        <location evidence="1">Cell membrane</location>
        <topology evidence="1">Multi-pass membrane protein</topology>
    </subcellularLocation>
</comment>
<comment type="caution">
    <text evidence="10">The sequence shown here is derived from an EMBL/GenBank/DDBJ whole genome shotgun (WGS) entry which is preliminary data.</text>
</comment>
<dbReference type="GO" id="GO:0009103">
    <property type="term" value="P:lipopolysaccharide biosynthetic process"/>
    <property type="evidence" value="ECO:0007669"/>
    <property type="project" value="UniProtKB-ARBA"/>
</dbReference>
<dbReference type="GO" id="GO:0005886">
    <property type="term" value="C:plasma membrane"/>
    <property type="evidence" value="ECO:0007669"/>
    <property type="project" value="UniProtKB-SubCell"/>
</dbReference>
<dbReference type="EMBL" id="PFLF01000042">
    <property type="protein sequence ID" value="PIY69236.1"/>
    <property type="molecule type" value="Genomic_DNA"/>
</dbReference>
<sequence length="462" mass="53771">MKYLMQKKLYWVLLVGFLIRLIALNQSLWLDEAITAKVVSQYNLFDISRFFSPLDFHPPFYYVFMKLWTGIFGLSEISLRMPSVIFSVLTAYILYLIGTKLKNHSFGLWTALFFLFNPLIIYYSQEARMYSLVTLLLTCATYVYIKLINELTNSRIIKRGKSTLPVFIFFLVLSIWTFYGSIYYIAGLLFILILKKQYRTVGIVGAVLLLSTSPLFSLISQQMNNARTSLLSVPHWDLVLGKATIKNLALIPIKFAIGRISFYPKYVYYLAAGVWTGIVFFIAAWGVKKSKGITLLFIVPFILTLLVSIFIPMMQYFRFIYTIPVLAILLAYGTHELHEEKQLRLVIFSGFLFFSLIYLLYPQFHREDWKALSKALPADQSVYMILPSSDPLKYYAPYASFRELRSIGQEYVYEKSLYIIPYTSEIYGFDYKSTLYKSGCFIKKTYIFREVQMEKWDCGKIG</sequence>
<evidence type="ECO:0000256" key="6">
    <source>
        <dbReference type="ARBA" id="ARBA00022989"/>
    </source>
</evidence>
<evidence type="ECO:0000256" key="5">
    <source>
        <dbReference type="ARBA" id="ARBA00022692"/>
    </source>
</evidence>
<keyword evidence="3" id="KW-0328">Glycosyltransferase</keyword>
<feature type="domain" description="Glycosyltransferase RgtA/B/C/D-like" evidence="9">
    <location>
        <begin position="57"/>
        <end position="196"/>
    </location>
</feature>
<dbReference type="AlphaFoldDB" id="A0A2M7QDD8"/>
<feature type="transmembrane region" description="Helical" evidence="8">
    <location>
        <begin position="293"/>
        <end position="311"/>
    </location>
</feature>
<dbReference type="Pfam" id="PF13231">
    <property type="entry name" value="PMT_2"/>
    <property type="match status" value="1"/>
</dbReference>